<comment type="caution">
    <text evidence="2">The sequence shown here is derived from an EMBL/GenBank/DDBJ whole genome shotgun (WGS) entry which is preliminary data.</text>
</comment>
<proteinExistence type="predicted"/>
<sequence>MRTIPPALAERLAGAATTLATCFVARLADGTVMGFTDHDRTLMVDGVACEPASGFDRSVAGRGADFAVGEEEIAGALTSDRITEADLADGRWDGARVEVHLVDSSEPEARMPVRTATLGEAVRADGAFRAELRGPAHALGQPIGRVFTRTCDAALGDARCGVDLSTFTTAATVTAVDAAGRITVAGAEALPERWFAGGTATVTAGPRAGFALAIADHFPEDGATVLVPWRAPATPLEAGTALALVAGCDKRFETCRDRFANADAFRGFPHMPGQDFVFSYARGDGDDDGGVLF</sequence>
<name>A0A4R6RB31_9HYPH</name>
<dbReference type="NCBIfam" id="TIGR02218">
    <property type="entry name" value="phg_TIGR02218"/>
    <property type="match status" value="1"/>
</dbReference>
<organism evidence="2 3">
    <name type="scientific">Oharaeibacter diazotrophicus</name>
    <dbReference type="NCBI Taxonomy" id="1920512"/>
    <lineage>
        <taxon>Bacteria</taxon>
        <taxon>Pseudomonadati</taxon>
        <taxon>Pseudomonadota</taxon>
        <taxon>Alphaproteobacteria</taxon>
        <taxon>Hyphomicrobiales</taxon>
        <taxon>Pleomorphomonadaceae</taxon>
        <taxon>Oharaeibacter</taxon>
    </lineage>
</organism>
<dbReference type="InterPro" id="IPR011928">
    <property type="entry name" value="Phage_phiJL001_Gp84"/>
</dbReference>
<dbReference type="OrthoDB" id="1633386at2"/>
<dbReference type="InterPro" id="IPR018964">
    <property type="entry name" value="Phage_phiJL001_Gp84_C"/>
</dbReference>
<dbReference type="AlphaFoldDB" id="A0A4R6RB31"/>
<feature type="domain" description="Bacteriophage phiJL001 Gp84 C-terminal" evidence="1">
    <location>
        <begin position="193"/>
        <end position="275"/>
    </location>
</feature>
<dbReference type="EMBL" id="SNXY01000009">
    <property type="protein sequence ID" value="TDP83214.1"/>
    <property type="molecule type" value="Genomic_DNA"/>
</dbReference>
<dbReference type="Proteomes" id="UP000294547">
    <property type="component" value="Unassembled WGS sequence"/>
</dbReference>
<keyword evidence="3" id="KW-1185">Reference proteome</keyword>
<dbReference type="Pfam" id="PF09356">
    <property type="entry name" value="Phage_BR0599"/>
    <property type="match status" value="1"/>
</dbReference>
<evidence type="ECO:0000259" key="1">
    <source>
        <dbReference type="Pfam" id="PF09356"/>
    </source>
</evidence>
<evidence type="ECO:0000313" key="2">
    <source>
        <dbReference type="EMBL" id="TDP83214.1"/>
    </source>
</evidence>
<protein>
    <submittedName>
        <fullName evidence="2">Putative phage protein (TIGR02218 family)</fullName>
    </submittedName>
</protein>
<dbReference type="RefSeq" id="WP_126537965.1">
    <property type="nucleotide sequence ID" value="NZ_BSPM01000009.1"/>
</dbReference>
<reference evidence="2 3" key="1">
    <citation type="submission" date="2019-03" db="EMBL/GenBank/DDBJ databases">
        <title>Genomic Encyclopedia of Type Strains, Phase IV (KMG-IV): sequencing the most valuable type-strain genomes for metagenomic binning, comparative biology and taxonomic classification.</title>
        <authorList>
            <person name="Goeker M."/>
        </authorList>
    </citation>
    <scope>NUCLEOTIDE SEQUENCE [LARGE SCALE GENOMIC DNA]</scope>
    <source>
        <strain evidence="2 3">DSM 102969</strain>
    </source>
</reference>
<dbReference type="Pfam" id="PF09931">
    <property type="entry name" value="Phage_phiJL001_Gp84_N"/>
    <property type="match status" value="1"/>
</dbReference>
<evidence type="ECO:0000313" key="3">
    <source>
        <dbReference type="Proteomes" id="UP000294547"/>
    </source>
</evidence>
<gene>
    <name evidence="2" type="ORF">EDD54_3172</name>
</gene>
<accession>A0A4R6RB31</accession>